<dbReference type="RefSeq" id="XP_028495304.1">
    <property type="nucleotide sequence ID" value="XM_028640553.1"/>
</dbReference>
<feature type="region of interest" description="Disordered" evidence="1">
    <location>
        <begin position="43"/>
        <end position="65"/>
    </location>
</feature>
<dbReference type="Proteomes" id="UP000267145">
    <property type="component" value="Unassembled WGS sequence"/>
</dbReference>
<dbReference type="AlphaFoldDB" id="A0A3M9YBK1"/>
<name>A0A3M9YBK1_9PEZI</name>
<sequence>MQTPPILPLLASSTRHHPIALDRQTPSERQALESPIVLGTNICSPRRLRQPAPTPTAHPPASNEAICGRTHWLEASISMLKSPRVAPRPRASGQVQHGTTSQHP</sequence>
<evidence type="ECO:0000313" key="2">
    <source>
        <dbReference type="EMBL" id="RNJ57146.1"/>
    </source>
</evidence>
<evidence type="ECO:0000256" key="1">
    <source>
        <dbReference type="SAM" id="MobiDB-lite"/>
    </source>
</evidence>
<gene>
    <name evidence="2" type="ORF">D7B24_006422</name>
</gene>
<reference evidence="2 3" key="1">
    <citation type="submission" date="2018-10" db="EMBL/GenBank/DDBJ databases">
        <title>Genome sequence of Verticillium nonalfalfae VnAa140.</title>
        <authorList>
            <person name="Stajich J.E."/>
            <person name="Kasson M.T."/>
        </authorList>
    </citation>
    <scope>NUCLEOTIDE SEQUENCE [LARGE SCALE GENOMIC DNA]</scope>
    <source>
        <strain evidence="2 3">VnAa140</strain>
    </source>
</reference>
<protein>
    <submittedName>
        <fullName evidence="2">Uncharacterized protein</fullName>
    </submittedName>
</protein>
<comment type="caution">
    <text evidence="2">The sequence shown here is derived from an EMBL/GenBank/DDBJ whole genome shotgun (WGS) entry which is preliminary data.</text>
</comment>
<proteinExistence type="predicted"/>
<organism evidence="2 3">
    <name type="scientific">Verticillium nonalfalfae</name>
    <dbReference type="NCBI Taxonomy" id="1051616"/>
    <lineage>
        <taxon>Eukaryota</taxon>
        <taxon>Fungi</taxon>
        <taxon>Dikarya</taxon>
        <taxon>Ascomycota</taxon>
        <taxon>Pezizomycotina</taxon>
        <taxon>Sordariomycetes</taxon>
        <taxon>Hypocreomycetidae</taxon>
        <taxon>Glomerellales</taxon>
        <taxon>Plectosphaerellaceae</taxon>
        <taxon>Verticillium</taxon>
    </lineage>
</organism>
<accession>A0A3M9YBK1</accession>
<feature type="compositionally biased region" description="Polar residues" evidence="1">
    <location>
        <begin position="93"/>
        <end position="104"/>
    </location>
</feature>
<dbReference type="EMBL" id="RBVV01000045">
    <property type="protein sequence ID" value="RNJ57146.1"/>
    <property type="molecule type" value="Genomic_DNA"/>
</dbReference>
<keyword evidence="3" id="KW-1185">Reference proteome</keyword>
<feature type="region of interest" description="Disordered" evidence="1">
    <location>
        <begin position="78"/>
        <end position="104"/>
    </location>
</feature>
<dbReference type="GeneID" id="39610111"/>
<evidence type="ECO:0000313" key="3">
    <source>
        <dbReference type="Proteomes" id="UP000267145"/>
    </source>
</evidence>